<accession>A0ABD0KMG6</accession>
<proteinExistence type="predicted"/>
<gene>
    <name evidence="1" type="ORF">BaRGS_00020712</name>
</gene>
<dbReference type="AlphaFoldDB" id="A0ABD0KMG6"/>
<keyword evidence="2" id="KW-1185">Reference proteome</keyword>
<name>A0ABD0KMG6_9CAEN</name>
<dbReference type="Proteomes" id="UP001519460">
    <property type="component" value="Unassembled WGS sequence"/>
</dbReference>
<evidence type="ECO:0000313" key="2">
    <source>
        <dbReference type="Proteomes" id="UP001519460"/>
    </source>
</evidence>
<reference evidence="1 2" key="1">
    <citation type="journal article" date="2023" name="Sci. Data">
        <title>Genome assembly of the Korean intertidal mud-creeper Batillaria attramentaria.</title>
        <authorList>
            <person name="Patra A.K."/>
            <person name="Ho P.T."/>
            <person name="Jun S."/>
            <person name="Lee S.J."/>
            <person name="Kim Y."/>
            <person name="Won Y.J."/>
        </authorList>
    </citation>
    <scope>NUCLEOTIDE SEQUENCE [LARGE SCALE GENOMIC DNA]</scope>
    <source>
        <strain evidence="1">Wonlab-2016</strain>
    </source>
</reference>
<protein>
    <submittedName>
        <fullName evidence="1">Uncharacterized protein</fullName>
    </submittedName>
</protein>
<organism evidence="1 2">
    <name type="scientific">Batillaria attramentaria</name>
    <dbReference type="NCBI Taxonomy" id="370345"/>
    <lineage>
        <taxon>Eukaryota</taxon>
        <taxon>Metazoa</taxon>
        <taxon>Spiralia</taxon>
        <taxon>Lophotrochozoa</taxon>
        <taxon>Mollusca</taxon>
        <taxon>Gastropoda</taxon>
        <taxon>Caenogastropoda</taxon>
        <taxon>Sorbeoconcha</taxon>
        <taxon>Cerithioidea</taxon>
        <taxon>Batillariidae</taxon>
        <taxon>Batillaria</taxon>
    </lineage>
</organism>
<evidence type="ECO:0000313" key="1">
    <source>
        <dbReference type="EMBL" id="KAK7488121.1"/>
    </source>
</evidence>
<comment type="caution">
    <text evidence="1">The sequence shown here is derived from an EMBL/GenBank/DDBJ whole genome shotgun (WGS) entry which is preliminary data.</text>
</comment>
<sequence>MQARNRHFQNSHFFLSHLSKPQTSLRRYCLHISKQAVKSYSQPQRPQRNTTPLAICNIFFSSPRPLLSATAATSFADWPSQCGDGKKLAARSERDARARTRPSRALTLWLLQAGLSVGE</sequence>
<dbReference type="EMBL" id="JACVVK020000155">
    <property type="protein sequence ID" value="KAK7488121.1"/>
    <property type="molecule type" value="Genomic_DNA"/>
</dbReference>